<comment type="caution">
    <text evidence="1">The sequence shown here is derived from an EMBL/GenBank/DDBJ whole genome shotgun (WGS) entry which is preliminary data.</text>
</comment>
<name>A0ACB9I306_9ASTR</name>
<accession>A0ACB9I306</accession>
<evidence type="ECO:0000313" key="1">
    <source>
        <dbReference type="EMBL" id="KAI3802157.1"/>
    </source>
</evidence>
<proteinExistence type="predicted"/>
<gene>
    <name evidence="1" type="ORF">L1987_30285</name>
</gene>
<evidence type="ECO:0000313" key="2">
    <source>
        <dbReference type="Proteomes" id="UP001056120"/>
    </source>
</evidence>
<sequence length="79" mass="9345">MYSSFLFILYLFFMYIVGHLRIFEAPSFLHQQRSTPELPGFQEDDLRFVQTVTTHIRCEDSPERRFIGMIVGVEDISPQ</sequence>
<organism evidence="1 2">
    <name type="scientific">Smallanthus sonchifolius</name>
    <dbReference type="NCBI Taxonomy" id="185202"/>
    <lineage>
        <taxon>Eukaryota</taxon>
        <taxon>Viridiplantae</taxon>
        <taxon>Streptophyta</taxon>
        <taxon>Embryophyta</taxon>
        <taxon>Tracheophyta</taxon>
        <taxon>Spermatophyta</taxon>
        <taxon>Magnoliopsida</taxon>
        <taxon>eudicotyledons</taxon>
        <taxon>Gunneridae</taxon>
        <taxon>Pentapetalae</taxon>
        <taxon>asterids</taxon>
        <taxon>campanulids</taxon>
        <taxon>Asterales</taxon>
        <taxon>Asteraceae</taxon>
        <taxon>Asteroideae</taxon>
        <taxon>Heliantheae alliance</taxon>
        <taxon>Millerieae</taxon>
        <taxon>Smallanthus</taxon>
    </lineage>
</organism>
<reference evidence="1 2" key="2">
    <citation type="journal article" date="2022" name="Mol. Ecol. Resour.">
        <title>The genomes of chicory, endive, great burdock and yacon provide insights into Asteraceae paleo-polyploidization history and plant inulin production.</title>
        <authorList>
            <person name="Fan W."/>
            <person name="Wang S."/>
            <person name="Wang H."/>
            <person name="Wang A."/>
            <person name="Jiang F."/>
            <person name="Liu H."/>
            <person name="Zhao H."/>
            <person name="Xu D."/>
            <person name="Zhang Y."/>
        </authorList>
    </citation>
    <scope>NUCLEOTIDE SEQUENCE [LARGE SCALE GENOMIC DNA]</scope>
    <source>
        <strain evidence="2">cv. Yunnan</strain>
        <tissue evidence="1">Leaves</tissue>
    </source>
</reference>
<dbReference type="Proteomes" id="UP001056120">
    <property type="component" value="Linkage Group LG10"/>
</dbReference>
<protein>
    <submittedName>
        <fullName evidence="1">Uncharacterized protein</fullName>
    </submittedName>
</protein>
<keyword evidence="2" id="KW-1185">Reference proteome</keyword>
<reference evidence="2" key="1">
    <citation type="journal article" date="2022" name="Mol. Ecol. Resour.">
        <title>The genomes of chicory, endive, great burdock and yacon provide insights into Asteraceae palaeo-polyploidization history and plant inulin production.</title>
        <authorList>
            <person name="Fan W."/>
            <person name="Wang S."/>
            <person name="Wang H."/>
            <person name="Wang A."/>
            <person name="Jiang F."/>
            <person name="Liu H."/>
            <person name="Zhao H."/>
            <person name="Xu D."/>
            <person name="Zhang Y."/>
        </authorList>
    </citation>
    <scope>NUCLEOTIDE SEQUENCE [LARGE SCALE GENOMIC DNA]</scope>
    <source>
        <strain evidence="2">cv. Yunnan</strain>
    </source>
</reference>
<dbReference type="EMBL" id="CM042027">
    <property type="protein sequence ID" value="KAI3802157.1"/>
    <property type="molecule type" value="Genomic_DNA"/>
</dbReference>